<dbReference type="InterPro" id="IPR006059">
    <property type="entry name" value="SBP"/>
</dbReference>
<sequence>MPFDLHPRLRTPAATLAGAVLLAGTLAACGSGGPSRAQTLEVWTYQDASTHIQAEAVERFNENSDVQLELVEIPGANYQERMRTAMGTPNAPDIFFNWGSGSISDFVQQDMLVDLTDTLAETDELRDAFVPTVLAAAEIDGGVYGVPMRGVQPVILFHNTELFEQVGAEPPTTWEEMEELIELFQEEGVTPVALGGADAWTSLMWLEYLLDRIGGAEVWQQIESGDTEAWGDPAVVAGAQTALDLIEDGAFGSTFLSNAYTNDGVSTYFAQGRAAMHLMGSWEYGSQLANAEEFARERLGYGTFPVFTDGAGEASTIVGNPNNYWSVNSELEGERLDAALEFLKHTTDDTYLSALVANGDIPGTVGVDDRLDDHPDPEFARFQYDLITEASAFTQSWDQALPNRAATEMMNAVDDLFSGGLTAQEFADTLRGVS</sequence>
<name>A0A7X6HYN0_9ACTN</name>
<accession>A0A7X6HYN0</accession>
<evidence type="ECO:0000313" key="1">
    <source>
        <dbReference type="EMBL" id="NJQ05756.1"/>
    </source>
</evidence>
<keyword evidence="2" id="KW-1185">Reference proteome</keyword>
<dbReference type="RefSeq" id="WP_167969035.1">
    <property type="nucleotide sequence ID" value="NZ_BHZG01000265.1"/>
</dbReference>
<dbReference type="Proteomes" id="UP000578686">
    <property type="component" value="Unassembled WGS sequence"/>
</dbReference>
<organism evidence="1 2">
    <name type="scientific">Streptomyces lonarensis</name>
    <dbReference type="NCBI Taxonomy" id="700599"/>
    <lineage>
        <taxon>Bacteria</taxon>
        <taxon>Bacillati</taxon>
        <taxon>Actinomycetota</taxon>
        <taxon>Actinomycetes</taxon>
        <taxon>Kitasatosporales</taxon>
        <taxon>Streptomycetaceae</taxon>
        <taxon>Streptomyces</taxon>
    </lineage>
</organism>
<comment type="caution">
    <text evidence="1">The sequence shown here is derived from an EMBL/GenBank/DDBJ whole genome shotgun (WGS) entry which is preliminary data.</text>
</comment>
<gene>
    <name evidence="1" type="ORF">HCN56_09250</name>
</gene>
<evidence type="ECO:0000313" key="2">
    <source>
        <dbReference type="Proteomes" id="UP000578686"/>
    </source>
</evidence>
<dbReference type="PANTHER" id="PTHR43649">
    <property type="entry name" value="ARABINOSE-BINDING PROTEIN-RELATED"/>
    <property type="match status" value="1"/>
</dbReference>
<dbReference type="EMBL" id="JAAVJD010000049">
    <property type="protein sequence ID" value="NJQ05756.1"/>
    <property type="molecule type" value="Genomic_DNA"/>
</dbReference>
<dbReference type="Pfam" id="PF01547">
    <property type="entry name" value="SBP_bac_1"/>
    <property type="match status" value="1"/>
</dbReference>
<dbReference type="Gene3D" id="3.40.190.10">
    <property type="entry name" value="Periplasmic binding protein-like II"/>
    <property type="match status" value="2"/>
</dbReference>
<dbReference type="AlphaFoldDB" id="A0A7X6HYN0"/>
<proteinExistence type="predicted"/>
<dbReference type="InterPro" id="IPR050490">
    <property type="entry name" value="Bact_solute-bd_prot1"/>
</dbReference>
<protein>
    <submittedName>
        <fullName evidence="1">Extracellular solute-binding protein</fullName>
    </submittedName>
</protein>
<dbReference type="PANTHER" id="PTHR43649:SF14">
    <property type="entry name" value="BLR3389 PROTEIN"/>
    <property type="match status" value="1"/>
</dbReference>
<reference evidence="1 2" key="1">
    <citation type="submission" date="2020-03" db="EMBL/GenBank/DDBJ databases">
        <title>Draft genome of Streptomyces sp. ventii, isolated from the Axial Seamount in the Pacific Ocean, and resequencing of the two type strains Streptomyces lonarensis strain NCL 716 and Streptomyces bohaiensis strain 11A07.</title>
        <authorList>
            <person name="Loughran R.M."/>
            <person name="Pfannmuller K.M."/>
            <person name="Wasson B.J."/>
            <person name="Deadmond M.C."/>
            <person name="Paddock B.E."/>
            <person name="Koyack M.J."/>
            <person name="Gallegos D.A."/>
            <person name="Mitchell E.A."/>
            <person name="Ushijima B."/>
            <person name="Saw J.H."/>
            <person name="Mcphail K.L."/>
            <person name="Videau P."/>
        </authorList>
    </citation>
    <scope>NUCLEOTIDE SEQUENCE [LARGE SCALE GENOMIC DNA]</scope>
    <source>
        <strain evidence="1 2">NCL716</strain>
    </source>
</reference>
<dbReference type="SUPFAM" id="SSF53850">
    <property type="entry name" value="Periplasmic binding protein-like II"/>
    <property type="match status" value="1"/>
</dbReference>